<protein>
    <submittedName>
        <fullName evidence="3">Importin subunit beta-1</fullName>
    </submittedName>
</protein>
<proteinExistence type="predicted"/>
<evidence type="ECO:0000313" key="4">
    <source>
        <dbReference type="Proteomes" id="UP000250321"/>
    </source>
</evidence>
<reference evidence="3 4" key="1">
    <citation type="submission" date="2018-02" db="EMBL/GenBank/DDBJ databases">
        <title>Draft genome of wild Prunus yedoensis var. nudiflora.</title>
        <authorList>
            <person name="Baek S."/>
            <person name="Kim J.-H."/>
            <person name="Choi K."/>
            <person name="Kim G.-B."/>
            <person name="Cho A."/>
            <person name="Jang H."/>
            <person name="Shin C.-H."/>
            <person name="Yu H.-J."/>
            <person name="Mun J.-H."/>
        </authorList>
    </citation>
    <scope>NUCLEOTIDE SEQUENCE [LARGE SCALE GENOMIC DNA]</scope>
    <source>
        <strain evidence="4">cv. Jeju island</strain>
        <tissue evidence="3">Leaf</tissue>
    </source>
</reference>
<dbReference type="STRING" id="2094558.A0A314YAF7"/>
<dbReference type="InterPro" id="IPR016024">
    <property type="entry name" value="ARM-type_fold"/>
</dbReference>
<dbReference type="OrthoDB" id="10263328at2759"/>
<comment type="caution">
    <text evidence="3">The sequence shown here is derived from an EMBL/GenBank/DDBJ whole genome shotgun (WGS) entry which is preliminary data.</text>
</comment>
<dbReference type="Pfam" id="PF25574">
    <property type="entry name" value="TPR_IMB1"/>
    <property type="match status" value="1"/>
</dbReference>
<dbReference type="AlphaFoldDB" id="A0A314YAF7"/>
<accession>A0A314YAF7</accession>
<feature type="domain" description="Importin subunit beta-1/Transportin-1-like TPR repeats" evidence="2">
    <location>
        <begin position="3"/>
        <end position="105"/>
    </location>
</feature>
<dbReference type="EMBL" id="PJQY01001258">
    <property type="protein sequence ID" value="PQQ04272.1"/>
    <property type="molecule type" value="Genomic_DNA"/>
</dbReference>
<keyword evidence="1" id="KW-0677">Repeat</keyword>
<evidence type="ECO:0000313" key="3">
    <source>
        <dbReference type="EMBL" id="PQQ04272.1"/>
    </source>
</evidence>
<evidence type="ECO:0000259" key="2">
    <source>
        <dbReference type="Pfam" id="PF25574"/>
    </source>
</evidence>
<dbReference type="InterPro" id="IPR011989">
    <property type="entry name" value="ARM-like"/>
</dbReference>
<gene>
    <name evidence="3" type="ORF">Pyn_24858</name>
</gene>
<organism evidence="3 4">
    <name type="scientific">Prunus yedoensis var. nudiflora</name>
    <dbReference type="NCBI Taxonomy" id="2094558"/>
    <lineage>
        <taxon>Eukaryota</taxon>
        <taxon>Viridiplantae</taxon>
        <taxon>Streptophyta</taxon>
        <taxon>Embryophyta</taxon>
        <taxon>Tracheophyta</taxon>
        <taxon>Spermatophyta</taxon>
        <taxon>Magnoliopsida</taxon>
        <taxon>eudicotyledons</taxon>
        <taxon>Gunneridae</taxon>
        <taxon>Pentapetalae</taxon>
        <taxon>rosids</taxon>
        <taxon>fabids</taxon>
        <taxon>Rosales</taxon>
        <taxon>Rosaceae</taxon>
        <taxon>Amygdaloideae</taxon>
        <taxon>Amygdaleae</taxon>
        <taxon>Prunus</taxon>
    </lineage>
</organism>
<dbReference type="Proteomes" id="UP000250321">
    <property type="component" value="Unassembled WGS sequence"/>
</dbReference>
<dbReference type="Gene3D" id="1.25.10.10">
    <property type="entry name" value="Leucine-rich Repeat Variant"/>
    <property type="match status" value="1"/>
</dbReference>
<keyword evidence="4" id="KW-1185">Reference proteome</keyword>
<name>A0A314YAF7_PRUYE</name>
<dbReference type="SUPFAM" id="SSF48371">
    <property type="entry name" value="ARM repeat"/>
    <property type="match status" value="1"/>
</dbReference>
<evidence type="ECO:0000256" key="1">
    <source>
        <dbReference type="ARBA" id="ARBA00022737"/>
    </source>
</evidence>
<dbReference type="InterPro" id="IPR058584">
    <property type="entry name" value="IMB1_TNPO1-like_TPR"/>
</dbReference>
<sequence length="182" mass="19980">MYAMPMIQSAAEMSVHTAGADDEMTEYTNSLRNGILEAYSGIFQGFKNSPKTQLLISYAPHILQFLDSIYMGKDMDEVVMKTAIGVLGDLADTLGSNAGSLIQQSQSCRDFLNECLSSEDNLIKNLQNGPSRPSVVPFLFEATATFYIPFVWKSLHAFGCVELGHRIACAKSSPFSDNRSCQ</sequence>